<keyword evidence="2" id="KW-1185">Reference proteome</keyword>
<name>A0ABU6XMZ0_9FABA</name>
<dbReference type="Proteomes" id="UP001341840">
    <property type="component" value="Unassembled WGS sequence"/>
</dbReference>
<accession>A0ABU6XMZ0</accession>
<gene>
    <name evidence="1" type="ORF">PIB30_067634</name>
</gene>
<protein>
    <submittedName>
        <fullName evidence="1">Uncharacterized protein</fullName>
    </submittedName>
</protein>
<reference evidence="1 2" key="1">
    <citation type="journal article" date="2023" name="Plants (Basel)">
        <title>Bridging the Gap: Combining Genomics and Transcriptomics Approaches to Understand Stylosanthes scabra, an Orphan Legume from the Brazilian Caatinga.</title>
        <authorList>
            <person name="Ferreira-Neto J.R.C."/>
            <person name="da Silva M.D."/>
            <person name="Binneck E."/>
            <person name="de Melo N.F."/>
            <person name="da Silva R.H."/>
            <person name="de Melo A.L.T.M."/>
            <person name="Pandolfi V."/>
            <person name="Bustamante F.O."/>
            <person name="Brasileiro-Vidal A.C."/>
            <person name="Benko-Iseppon A.M."/>
        </authorList>
    </citation>
    <scope>NUCLEOTIDE SEQUENCE [LARGE SCALE GENOMIC DNA]</scope>
    <source>
        <tissue evidence="1">Leaves</tissue>
    </source>
</reference>
<proteinExistence type="predicted"/>
<evidence type="ECO:0000313" key="2">
    <source>
        <dbReference type="Proteomes" id="UP001341840"/>
    </source>
</evidence>
<dbReference type="EMBL" id="JASCZI010212158">
    <property type="protein sequence ID" value="MED6198566.1"/>
    <property type="molecule type" value="Genomic_DNA"/>
</dbReference>
<sequence length="181" mass="20935">MSLSSRFTKSSSKQVMESYYSCNQGYTPWNPAPYQPHDLGYGAYKSNGFGDAYYGHEDPSPPYPPSQNGIEELFQLLCQERKEIWEIQKQIDNQTSPLNQCQIPGDAFLLCLYANEERTHGFLKLSNQWRSIPTLFRCASQKEREDGLLHEEDDESLKQEGMHECLEKVGRRCRSRGGRQR</sequence>
<organism evidence="1 2">
    <name type="scientific">Stylosanthes scabra</name>
    <dbReference type="NCBI Taxonomy" id="79078"/>
    <lineage>
        <taxon>Eukaryota</taxon>
        <taxon>Viridiplantae</taxon>
        <taxon>Streptophyta</taxon>
        <taxon>Embryophyta</taxon>
        <taxon>Tracheophyta</taxon>
        <taxon>Spermatophyta</taxon>
        <taxon>Magnoliopsida</taxon>
        <taxon>eudicotyledons</taxon>
        <taxon>Gunneridae</taxon>
        <taxon>Pentapetalae</taxon>
        <taxon>rosids</taxon>
        <taxon>fabids</taxon>
        <taxon>Fabales</taxon>
        <taxon>Fabaceae</taxon>
        <taxon>Papilionoideae</taxon>
        <taxon>50 kb inversion clade</taxon>
        <taxon>dalbergioids sensu lato</taxon>
        <taxon>Dalbergieae</taxon>
        <taxon>Pterocarpus clade</taxon>
        <taxon>Stylosanthes</taxon>
    </lineage>
</organism>
<evidence type="ECO:0000313" key="1">
    <source>
        <dbReference type="EMBL" id="MED6198566.1"/>
    </source>
</evidence>
<comment type="caution">
    <text evidence="1">The sequence shown here is derived from an EMBL/GenBank/DDBJ whole genome shotgun (WGS) entry which is preliminary data.</text>
</comment>